<sequence>MRRYLVALGLALVASAGSLGFAASGTAAAAPLCSDKVVTDRADVLDDAAVERAAARFDDQVVVKVLSFRTTNGRDLYDLLLDARAQCHGWGFQADGSRSLLILGVATQDRKLGSHYDGAALETFEAARDHAEVDGMGANFGNGDWTAGMVDGLTIYARAYARTPTPSTDPDPDSSIPLGGPEQASGSGTGSNWVLGGLGGLCVVGAAAYGGTRLWRWRAATTNARATLSGATDEMATTWVEVDGGREYVAARVDALPQVSDATVTRIRTEHAAAVAALEAATAGYLERSQTYSTEAVAKMDADEASGGVVPVQQTTAQLRAAREALTRVEQSVTAFEQVRDQLPARVAELRAAATRLTTLLAERQGEGYRTADIDGARTAAEQAARDAETLGGQLRWGDADAVVAAAMTTVAGHEAWLTGLPGYLADLGTDTAALEARATELDTAIAEAYVTTEHLEATYDASCLEGVRGRVDAAKVARVALTDALATIRANSSMTTQEFRLAREQITAARLAADAIATDAATAGVRERELEQLTTELPLTGQRLAAEAYALTGQVEDNAAAISYLATAPDIRPIGAEAAALGEQAAAPKAPLLRLKTDLDAVAARLAASTATVTAAITDYEETQRSLRAAEAAVTEARSEVGRPDIGSHARAAAEEAAALLDQASGLATLDQIRRGADAARSTANDAVAMARRDRREAEEERDAARRRAAAASASRRSSFSSFGSSSGGSHHSSGGGGGSRSSGGGGSRGSGGGGSRGF</sequence>
<feature type="signal peptide" evidence="2">
    <location>
        <begin position="1"/>
        <end position="29"/>
    </location>
</feature>
<feature type="compositionally biased region" description="Low complexity" evidence="1">
    <location>
        <begin position="711"/>
        <end position="734"/>
    </location>
</feature>
<name>A0ABP8X2K7_9ACTN</name>
<feature type="compositionally biased region" description="Gly residues" evidence="1">
    <location>
        <begin position="735"/>
        <end position="760"/>
    </location>
</feature>
<dbReference type="Proteomes" id="UP001499974">
    <property type="component" value="Unassembled WGS sequence"/>
</dbReference>
<evidence type="ECO:0000256" key="2">
    <source>
        <dbReference type="SAM" id="SignalP"/>
    </source>
</evidence>
<dbReference type="RefSeq" id="WP_345520496.1">
    <property type="nucleotide sequence ID" value="NZ_BAABKM010000002.1"/>
</dbReference>
<dbReference type="EMBL" id="BAABKM010000002">
    <property type="protein sequence ID" value="GAA4698737.1"/>
    <property type="molecule type" value="Genomic_DNA"/>
</dbReference>
<organism evidence="3 4">
    <name type="scientific">Nocardioides conyzicola</name>
    <dbReference type="NCBI Taxonomy" id="1651781"/>
    <lineage>
        <taxon>Bacteria</taxon>
        <taxon>Bacillati</taxon>
        <taxon>Actinomycetota</taxon>
        <taxon>Actinomycetes</taxon>
        <taxon>Propionibacteriales</taxon>
        <taxon>Nocardioidaceae</taxon>
        <taxon>Nocardioides</taxon>
    </lineage>
</organism>
<evidence type="ECO:0000256" key="1">
    <source>
        <dbReference type="SAM" id="MobiDB-lite"/>
    </source>
</evidence>
<feature type="region of interest" description="Disordered" evidence="1">
    <location>
        <begin position="678"/>
        <end position="760"/>
    </location>
</feature>
<gene>
    <name evidence="3" type="ORF">GCM10023349_13690</name>
</gene>
<feature type="compositionally biased region" description="Basic and acidic residues" evidence="1">
    <location>
        <begin position="692"/>
        <end position="707"/>
    </location>
</feature>
<evidence type="ECO:0008006" key="5">
    <source>
        <dbReference type="Google" id="ProtNLM"/>
    </source>
</evidence>
<proteinExistence type="predicted"/>
<accession>A0ABP8X2K7</accession>
<keyword evidence="2" id="KW-0732">Signal</keyword>
<comment type="caution">
    <text evidence="3">The sequence shown here is derived from an EMBL/GenBank/DDBJ whole genome shotgun (WGS) entry which is preliminary data.</text>
</comment>
<keyword evidence="4" id="KW-1185">Reference proteome</keyword>
<protein>
    <recommendedName>
        <fullName evidence="5">TPM domain-containing protein</fullName>
    </recommendedName>
</protein>
<feature type="chain" id="PRO_5046651491" description="TPM domain-containing protein" evidence="2">
    <location>
        <begin position="30"/>
        <end position="760"/>
    </location>
</feature>
<evidence type="ECO:0000313" key="3">
    <source>
        <dbReference type="EMBL" id="GAA4698737.1"/>
    </source>
</evidence>
<reference evidence="4" key="1">
    <citation type="journal article" date="2019" name="Int. J. Syst. Evol. Microbiol.">
        <title>The Global Catalogue of Microorganisms (GCM) 10K type strain sequencing project: providing services to taxonomists for standard genome sequencing and annotation.</title>
        <authorList>
            <consortium name="The Broad Institute Genomics Platform"/>
            <consortium name="The Broad Institute Genome Sequencing Center for Infectious Disease"/>
            <person name="Wu L."/>
            <person name="Ma J."/>
        </authorList>
    </citation>
    <scope>NUCLEOTIDE SEQUENCE [LARGE SCALE GENOMIC DNA]</scope>
    <source>
        <strain evidence="4">JCM 18531</strain>
    </source>
</reference>
<feature type="region of interest" description="Disordered" evidence="1">
    <location>
        <begin position="163"/>
        <end position="188"/>
    </location>
</feature>
<evidence type="ECO:0000313" key="4">
    <source>
        <dbReference type="Proteomes" id="UP001499974"/>
    </source>
</evidence>